<reference evidence="12 13" key="1">
    <citation type="submission" date="2021-03" db="EMBL/GenBank/DDBJ databases">
        <authorList>
            <person name="King G.J."/>
            <person name="Bancroft I."/>
            <person name="Baten A."/>
            <person name="Bloomfield J."/>
            <person name="Borpatragohain P."/>
            <person name="He Z."/>
            <person name="Irish N."/>
            <person name="Irwin J."/>
            <person name="Liu K."/>
            <person name="Mauleon R.P."/>
            <person name="Moore J."/>
            <person name="Morris R."/>
            <person name="Ostergaard L."/>
            <person name="Wang B."/>
            <person name="Wells R."/>
        </authorList>
    </citation>
    <scope>NUCLEOTIDE SEQUENCE [LARGE SCALE GENOMIC DNA]</scope>
    <source>
        <strain evidence="12">R-o-18</strain>
        <tissue evidence="12">Leaf</tissue>
    </source>
</reference>
<feature type="compositionally biased region" description="Low complexity" evidence="10">
    <location>
        <begin position="105"/>
        <end position="120"/>
    </location>
</feature>
<dbReference type="PROSITE" id="PS50884">
    <property type="entry name" value="ZF_DOF_2"/>
    <property type="match status" value="1"/>
</dbReference>
<evidence type="ECO:0000256" key="1">
    <source>
        <dbReference type="ARBA" id="ARBA00022723"/>
    </source>
</evidence>
<evidence type="ECO:0000256" key="2">
    <source>
        <dbReference type="ARBA" id="ARBA00022771"/>
    </source>
</evidence>
<dbReference type="EMBL" id="JADBGQ010000007">
    <property type="protein sequence ID" value="KAG5390403.1"/>
    <property type="molecule type" value="Genomic_DNA"/>
</dbReference>
<evidence type="ECO:0000313" key="13">
    <source>
        <dbReference type="Proteomes" id="UP000823674"/>
    </source>
</evidence>
<keyword evidence="2 8" id="KW-0863">Zinc-finger</keyword>
<feature type="region of interest" description="Disordered" evidence="10">
    <location>
        <begin position="97"/>
        <end position="127"/>
    </location>
</feature>
<dbReference type="PANTHER" id="PTHR31992">
    <property type="entry name" value="DOF ZINC FINGER PROTEIN DOF1.4-RELATED"/>
    <property type="match status" value="1"/>
</dbReference>
<keyword evidence="5 8" id="KW-0238">DNA-binding</keyword>
<keyword evidence="7 8" id="KW-0539">Nucleus</keyword>
<feature type="region of interest" description="Disordered" evidence="10">
    <location>
        <begin position="1"/>
        <end position="22"/>
    </location>
</feature>
<evidence type="ECO:0000256" key="6">
    <source>
        <dbReference type="ARBA" id="ARBA00023163"/>
    </source>
</evidence>
<evidence type="ECO:0000256" key="9">
    <source>
        <dbReference type="RuleBase" id="RU369094"/>
    </source>
</evidence>
<sequence>MFGNCDQKNKMPIISSPNTNPLASMQSKNMIVAPSHQQQQQQPPQLKCPRCDSSNTKFCYYNNYSLSQPRYFCKACKRYWTQGGTLRNVPVGGSYRKNKRVKRPATTTVASTASTTTSSSPNNPHHQISQFSSVNHHPLLYGLSDHVRSCNNLPMMVPSRFSDSSKISSSSGLESEFISSGFSGLGALGLGLPHYLNHDHTINSSFLNNSTTNKPFLLSGLFGSSVSSSSSTLLQHPHKTINNGGEMMGQSHIRTLAPLPHVGGNTDDMNKEGKLDQISGNINGFMSSSSLNPSNYNNIWNNASVVNGACLDLTNNDMREEAWIREIKSGAVLILLKLPRILFISPSTSSSFKLLKKTKEAQDWFKGYYVRLLSSPKVHHMG</sequence>
<evidence type="ECO:0000256" key="4">
    <source>
        <dbReference type="ARBA" id="ARBA00023015"/>
    </source>
</evidence>
<evidence type="ECO:0000256" key="3">
    <source>
        <dbReference type="ARBA" id="ARBA00022833"/>
    </source>
</evidence>
<name>A0ABQ7LXJ9_BRACM</name>
<evidence type="ECO:0000256" key="10">
    <source>
        <dbReference type="SAM" id="MobiDB-lite"/>
    </source>
</evidence>
<organism evidence="12 13">
    <name type="scientific">Brassica rapa subsp. trilocularis</name>
    <dbReference type="NCBI Taxonomy" id="1813537"/>
    <lineage>
        <taxon>Eukaryota</taxon>
        <taxon>Viridiplantae</taxon>
        <taxon>Streptophyta</taxon>
        <taxon>Embryophyta</taxon>
        <taxon>Tracheophyta</taxon>
        <taxon>Spermatophyta</taxon>
        <taxon>Magnoliopsida</taxon>
        <taxon>eudicotyledons</taxon>
        <taxon>Gunneridae</taxon>
        <taxon>Pentapetalae</taxon>
        <taxon>rosids</taxon>
        <taxon>malvids</taxon>
        <taxon>Brassicales</taxon>
        <taxon>Brassicaceae</taxon>
        <taxon>Brassiceae</taxon>
        <taxon>Brassica</taxon>
    </lineage>
</organism>
<comment type="caution">
    <text evidence="12">The sequence shown here is derived from an EMBL/GenBank/DDBJ whole genome shotgun (WGS) entry which is preliminary data.</text>
</comment>
<comment type="function">
    <text evidence="9">Transcription factor that binds specifically to a 5'-AA[AG]G-3' consensus core sequence.</text>
</comment>
<keyword evidence="3 9" id="KW-0862">Zinc</keyword>
<feature type="domain" description="Dof-type" evidence="11">
    <location>
        <begin position="46"/>
        <end position="100"/>
    </location>
</feature>
<evidence type="ECO:0000256" key="8">
    <source>
        <dbReference type="PROSITE-ProRule" id="PRU00071"/>
    </source>
</evidence>
<dbReference type="Proteomes" id="UP000823674">
    <property type="component" value="Chromosome A08"/>
</dbReference>
<dbReference type="PANTHER" id="PTHR31992:SF172">
    <property type="entry name" value="DOF ZINC FINGER PROTEIN"/>
    <property type="match status" value="1"/>
</dbReference>
<protein>
    <recommendedName>
        <fullName evidence="9">Dof zinc finger protein</fullName>
    </recommendedName>
</protein>
<dbReference type="PROSITE" id="PS01361">
    <property type="entry name" value="ZF_DOF_1"/>
    <property type="match status" value="1"/>
</dbReference>
<accession>A0ABQ7LXJ9</accession>
<keyword evidence="13" id="KW-1185">Reference proteome</keyword>
<gene>
    <name evidence="12" type="primary">A08p033930.1_BraROA</name>
    <name evidence="12" type="ORF">IGI04_031944</name>
</gene>
<comment type="subcellular location">
    <subcellularLocation>
        <location evidence="8 9">Nucleus</location>
    </subcellularLocation>
</comment>
<dbReference type="Pfam" id="PF02701">
    <property type="entry name" value="Zn_ribbon_Dof"/>
    <property type="match status" value="1"/>
</dbReference>
<evidence type="ECO:0000256" key="7">
    <source>
        <dbReference type="ARBA" id="ARBA00023242"/>
    </source>
</evidence>
<evidence type="ECO:0000313" key="12">
    <source>
        <dbReference type="EMBL" id="KAG5390403.1"/>
    </source>
</evidence>
<dbReference type="InterPro" id="IPR003851">
    <property type="entry name" value="Znf_Dof"/>
</dbReference>
<keyword evidence="1 9" id="KW-0479">Metal-binding</keyword>
<dbReference type="InterPro" id="IPR045174">
    <property type="entry name" value="Dof"/>
</dbReference>
<keyword evidence="6 9" id="KW-0804">Transcription</keyword>
<keyword evidence="4 9" id="KW-0805">Transcription regulation</keyword>
<evidence type="ECO:0000256" key="5">
    <source>
        <dbReference type="ARBA" id="ARBA00023125"/>
    </source>
</evidence>
<proteinExistence type="predicted"/>
<evidence type="ECO:0000259" key="11">
    <source>
        <dbReference type="PROSITE" id="PS50884"/>
    </source>
</evidence>